<dbReference type="InterPro" id="IPR008271">
    <property type="entry name" value="Ser/Thr_kinase_AS"/>
</dbReference>
<dbReference type="SMART" id="SM00220">
    <property type="entry name" value="S_TKc"/>
    <property type="match status" value="1"/>
</dbReference>
<reference evidence="12" key="1">
    <citation type="journal article" date="2020" name="bioRxiv">
        <title>Comparative genomics of Chlamydomonas.</title>
        <authorList>
            <person name="Craig R.J."/>
            <person name="Hasan A.R."/>
            <person name="Ness R.W."/>
            <person name="Keightley P.D."/>
        </authorList>
    </citation>
    <scope>NUCLEOTIDE SEQUENCE</scope>
    <source>
        <strain evidence="12">CCAP 11/70</strain>
    </source>
</reference>
<comment type="catalytic activity">
    <reaction evidence="8">
        <text>L-seryl-[protein] + ATP = O-phospho-L-seryl-[protein] + ADP + H(+)</text>
        <dbReference type="Rhea" id="RHEA:17989"/>
        <dbReference type="Rhea" id="RHEA-COMP:9863"/>
        <dbReference type="Rhea" id="RHEA-COMP:11604"/>
        <dbReference type="ChEBI" id="CHEBI:15378"/>
        <dbReference type="ChEBI" id="CHEBI:29999"/>
        <dbReference type="ChEBI" id="CHEBI:30616"/>
        <dbReference type="ChEBI" id="CHEBI:83421"/>
        <dbReference type="ChEBI" id="CHEBI:456216"/>
        <dbReference type="EC" id="2.7.11.22"/>
    </reaction>
</comment>
<evidence type="ECO:0000256" key="4">
    <source>
        <dbReference type="ARBA" id="ARBA00022741"/>
    </source>
</evidence>
<feature type="binding site" evidence="9">
    <location>
        <position position="33"/>
    </location>
    <ligand>
        <name>ATP</name>
        <dbReference type="ChEBI" id="CHEBI:30616"/>
    </ligand>
</feature>
<organism evidence="12 13">
    <name type="scientific">Edaphochlamys debaryana</name>
    <dbReference type="NCBI Taxonomy" id="47281"/>
    <lineage>
        <taxon>Eukaryota</taxon>
        <taxon>Viridiplantae</taxon>
        <taxon>Chlorophyta</taxon>
        <taxon>core chlorophytes</taxon>
        <taxon>Chlorophyceae</taxon>
        <taxon>CS clade</taxon>
        <taxon>Chlamydomonadales</taxon>
        <taxon>Chlamydomonadales incertae sedis</taxon>
        <taxon>Edaphochlamys</taxon>
    </lineage>
</organism>
<dbReference type="Pfam" id="PF00069">
    <property type="entry name" value="Pkinase"/>
    <property type="match status" value="1"/>
</dbReference>
<evidence type="ECO:0000256" key="8">
    <source>
        <dbReference type="ARBA" id="ARBA00048367"/>
    </source>
</evidence>
<feature type="region of interest" description="Disordered" evidence="10">
    <location>
        <begin position="989"/>
        <end position="1010"/>
    </location>
</feature>
<evidence type="ECO:0000256" key="3">
    <source>
        <dbReference type="ARBA" id="ARBA00022679"/>
    </source>
</evidence>
<feature type="compositionally biased region" description="Low complexity" evidence="10">
    <location>
        <begin position="839"/>
        <end position="860"/>
    </location>
</feature>
<dbReference type="EMBL" id="JAEHOE010000129">
    <property type="protein sequence ID" value="KAG2485429.1"/>
    <property type="molecule type" value="Genomic_DNA"/>
</dbReference>
<sequence length="1214" mass="126495">MQAYDYKSTLGEGAYGTVWRCSQVATGVDVAVKCFKQAHDVPEIMKLAMREVRVLRSLDHPAVVKLLDAFRSKTGRVYMVFPYLQSTAYHALCVNREGLPAGQIKLIAWQVAQALAYLHGKKIVHRDIKPANILLGESDSVKLCDFGFARVTRCGPREVERLSSYVVTRWYRAPEVLVGDSYGPASDIWSLGCAMAELATGMPIFQGRSTADQLWRIMRCFGPLTPHQETLMKASEQLTAEGLTVPPRGRSLRERLPASRVDPSLFHFLEACLKVEPRARPTAAELLQMPYFWSVPKLLAPSVKAEYDAWEAQQRQESKRQRANEEEPQPQKESRSEAAAPPPPALAVQLPADEDPAEAATTPTGPDPPSAQLVLIPPTPDNELLAAEPSPSPASLGVGMVVDVAALGTRWAGPAVAEGQGPADGCGRMEEGTTSECDEVQESADTTAPDADGASDPANVAQQRRALEEAVALESEKDSEPQASTRAAVAEPARVGPTMRASLSVMPTPFSDDAAVSALAAVISPPGLFGNNRRGGLLQLQEASTGTHQAVGSQPRWPPLFRRAQTLSAANTAPVACLPTEVDPLRVSNYGGGIMIGGGGGMLSQAFSGAQGRRATLQAGPGPIVGILGNAASGSLQLPADSILSAANSSTIRDIFTGGLGPLFDSPAVERYAHTDSANRARLYAGPLAPLAGRAPGAPGGRIIGVAVQGTFAYTPEVFSRVSIASSVGTSRMCQEAAYMQASASGYMQASVSGYIQASASGYMQASASGYAGLDIGALTSPTDAPQVSMVRMSSSGVTEQSRRAVAAAVAAAASLWATQDAMTSPEGGPRASVPGDEQLSGQPDSQQGSQQNSSAGNTSHGARATSKGASGRLYTLERASSLGGPATATLNVHSHSTGGRPTCPHADLLLSAGGRPRLPGSNTGVPPSSRLASSLLKRSGTFATTSCPAVNALPIMDATVEPIEEERSSGNHIPLTRSITTGQAVLATGEESAPPGTSAPTPGTAGGTWESPELAVAAAENLRWRQSVGRQANLAARATTRSRSRLGGAVSTDTAKSSTGMSTPKEGMCTANGPMAVSLDTILLVDEHPGGPEATPTPMPPPSRCQVALRPDSFGGLAPTTASLTQARGDHGLGPRVVTTGEAGTPKAEHEPASATGKLQGLKRSLLRSKSSSKATEEQVQNGDGSQKTGPKPASNKALRALRRLWKRVTTVV</sequence>
<dbReference type="FunFam" id="3.30.200.20:FF:000049">
    <property type="entry name" value="cyclin-dependent kinase-like 1 isoform X1"/>
    <property type="match status" value="1"/>
</dbReference>
<feature type="compositionally biased region" description="Polar residues" evidence="10">
    <location>
        <begin position="889"/>
        <end position="900"/>
    </location>
</feature>
<feature type="region of interest" description="Disordered" evidence="10">
    <location>
        <begin position="1034"/>
        <end position="1068"/>
    </location>
</feature>
<dbReference type="Gene3D" id="1.10.510.10">
    <property type="entry name" value="Transferase(Phosphotransferase) domain 1"/>
    <property type="match status" value="1"/>
</dbReference>
<dbReference type="EC" id="2.7.11.22" evidence="1"/>
<proteinExistence type="predicted"/>
<feature type="compositionally biased region" description="Low complexity" evidence="10">
    <location>
        <begin position="1163"/>
        <end position="1175"/>
    </location>
</feature>
<evidence type="ECO:0000256" key="10">
    <source>
        <dbReference type="SAM" id="MobiDB-lite"/>
    </source>
</evidence>
<feature type="region of interest" description="Disordered" evidence="10">
    <location>
        <begin position="1113"/>
        <end position="1200"/>
    </location>
</feature>
<feature type="region of interest" description="Disordered" evidence="10">
    <location>
        <begin position="311"/>
        <end position="395"/>
    </location>
</feature>
<dbReference type="InterPro" id="IPR017441">
    <property type="entry name" value="Protein_kinase_ATP_BS"/>
</dbReference>
<feature type="compositionally biased region" description="Polar residues" evidence="10">
    <location>
        <begin position="1179"/>
        <end position="1190"/>
    </location>
</feature>
<dbReference type="FunFam" id="1.10.510.10:FF:000980">
    <property type="entry name" value="Predicted protein"/>
    <property type="match status" value="1"/>
</dbReference>
<keyword evidence="3" id="KW-0808">Transferase</keyword>
<evidence type="ECO:0000256" key="5">
    <source>
        <dbReference type="ARBA" id="ARBA00022777"/>
    </source>
</evidence>
<dbReference type="Gene3D" id="3.30.200.20">
    <property type="entry name" value="Phosphorylase Kinase, domain 1"/>
    <property type="match status" value="1"/>
</dbReference>
<keyword evidence="2" id="KW-0723">Serine/threonine-protein kinase</keyword>
<dbReference type="InterPro" id="IPR000719">
    <property type="entry name" value="Prot_kinase_dom"/>
</dbReference>
<evidence type="ECO:0000313" key="13">
    <source>
        <dbReference type="Proteomes" id="UP000612055"/>
    </source>
</evidence>
<dbReference type="GO" id="GO:0005524">
    <property type="term" value="F:ATP binding"/>
    <property type="evidence" value="ECO:0007669"/>
    <property type="project" value="UniProtKB-UniRule"/>
</dbReference>
<feature type="region of interest" description="Disordered" evidence="10">
    <location>
        <begin position="821"/>
        <end position="871"/>
    </location>
</feature>
<feature type="region of interest" description="Disordered" evidence="10">
    <location>
        <begin position="885"/>
        <end position="931"/>
    </location>
</feature>
<feature type="compositionally biased region" description="Polar residues" evidence="10">
    <location>
        <begin position="1052"/>
        <end position="1063"/>
    </location>
</feature>
<dbReference type="InterPro" id="IPR050117">
    <property type="entry name" value="MAPK"/>
</dbReference>
<name>A0A835XL09_9CHLO</name>
<feature type="compositionally biased region" description="Low complexity" evidence="10">
    <location>
        <begin position="993"/>
        <end position="1004"/>
    </location>
</feature>
<dbReference type="PROSITE" id="PS50011">
    <property type="entry name" value="PROTEIN_KINASE_DOM"/>
    <property type="match status" value="1"/>
</dbReference>
<keyword evidence="6 9" id="KW-0067">ATP-binding</keyword>
<dbReference type="SUPFAM" id="SSF56112">
    <property type="entry name" value="Protein kinase-like (PK-like)"/>
    <property type="match status" value="1"/>
</dbReference>
<dbReference type="PROSITE" id="PS00108">
    <property type="entry name" value="PROTEIN_KINASE_ST"/>
    <property type="match status" value="1"/>
</dbReference>
<dbReference type="GO" id="GO:0004693">
    <property type="term" value="F:cyclin-dependent protein serine/threonine kinase activity"/>
    <property type="evidence" value="ECO:0007669"/>
    <property type="project" value="UniProtKB-EC"/>
</dbReference>
<feature type="compositionally biased region" description="Basic and acidic residues" evidence="10">
    <location>
        <begin position="314"/>
        <end position="336"/>
    </location>
</feature>
<evidence type="ECO:0000256" key="9">
    <source>
        <dbReference type="PROSITE-ProRule" id="PRU10141"/>
    </source>
</evidence>
<feature type="domain" description="Protein kinase" evidence="11">
    <location>
        <begin position="4"/>
        <end position="292"/>
    </location>
</feature>
<dbReference type="PANTHER" id="PTHR24055">
    <property type="entry name" value="MITOGEN-ACTIVATED PROTEIN KINASE"/>
    <property type="match status" value="1"/>
</dbReference>
<evidence type="ECO:0000259" key="11">
    <source>
        <dbReference type="PROSITE" id="PS50011"/>
    </source>
</evidence>
<evidence type="ECO:0000256" key="2">
    <source>
        <dbReference type="ARBA" id="ARBA00022527"/>
    </source>
</evidence>
<gene>
    <name evidence="12" type="ORF">HYH03_015809</name>
</gene>
<evidence type="ECO:0000313" key="12">
    <source>
        <dbReference type="EMBL" id="KAG2485429.1"/>
    </source>
</evidence>
<keyword evidence="13" id="KW-1185">Reference proteome</keyword>
<dbReference type="InterPro" id="IPR011009">
    <property type="entry name" value="Kinase-like_dom_sf"/>
</dbReference>
<evidence type="ECO:0000256" key="1">
    <source>
        <dbReference type="ARBA" id="ARBA00012425"/>
    </source>
</evidence>
<accession>A0A835XL09</accession>
<evidence type="ECO:0000256" key="6">
    <source>
        <dbReference type="ARBA" id="ARBA00022840"/>
    </source>
</evidence>
<keyword evidence="5" id="KW-0418">Kinase</keyword>
<dbReference type="Proteomes" id="UP000612055">
    <property type="component" value="Unassembled WGS sequence"/>
</dbReference>
<feature type="region of interest" description="Disordered" evidence="10">
    <location>
        <begin position="416"/>
        <end position="493"/>
    </location>
</feature>
<evidence type="ECO:0000256" key="7">
    <source>
        <dbReference type="ARBA" id="ARBA00047811"/>
    </source>
</evidence>
<dbReference type="PROSITE" id="PS00107">
    <property type="entry name" value="PROTEIN_KINASE_ATP"/>
    <property type="match status" value="1"/>
</dbReference>
<dbReference type="AlphaFoldDB" id="A0A835XL09"/>
<protein>
    <recommendedName>
        <fullName evidence="1">cyclin-dependent kinase</fullName>
        <ecNumber evidence="1">2.7.11.22</ecNumber>
    </recommendedName>
</protein>
<comment type="caution">
    <text evidence="12">The sequence shown here is derived from an EMBL/GenBank/DDBJ whole genome shotgun (WGS) entry which is preliminary data.</text>
</comment>
<comment type="catalytic activity">
    <reaction evidence="7">
        <text>L-threonyl-[protein] + ATP = O-phospho-L-threonyl-[protein] + ADP + H(+)</text>
        <dbReference type="Rhea" id="RHEA:46608"/>
        <dbReference type="Rhea" id="RHEA-COMP:11060"/>
        <dbReference type="Rhea" id="RHEA-COMP:11605"/>
        <dbReference type="ChEBI" id="CHEBI:15378"/>
        <dbReference type="ChEBI" id="CHEBI:30013"/>
        <dbReference type="ChEBI" id="CHEBI:30616"/>
        <dbReference type="ChEBI" id="CHEBI:61977"/>
        <dbReference type="ChEBI" id="CHEBI:456216"/>
        <dbReference type="EC" id="2.7.11.22"/>
    </reaction>
</comment>
<keyword evidence="4 9" id="KW-0547">Nucleotide-binding</keyword>